<dbReference type="GO" id="GO:0000785">
    <property type="term" value="C:chromatin"/>
    <property type="evidence" value="ECO:0007669"/>
    <property type="project" value="TreeGrafter"/>
</dbReference>
<comment type="caution">
    <text evidence="13">The sequence shown here is derived from an EMBL/GenBank/DDBJ whole genome shotgun (WGS) entry which is preliminary data.</text>
</comment>
<dbReference type="GO" id="GO:0007064">
    <property type="term" value="P:mitotic sister chromatid cohesion"/>
    <property type="evidence" value="ECO:0007669"/>
    <property type="project" value="TreeGrafter"/>
</dbReference>
<dbReference type="InterPro" id="IPR028005">
    <property type="entry name" value="AcTrfase_ESCO_Znf_dom"/>
</dbReference>
<evidence type="ECO:0000256" key="6">
    <source>
        <dbReference type="ARBA" id="ARBA00022833"/>
    </source>
</evidence>
<dbReference type="GO" id="GO:0061733">
    <property type="term" value="F:protein-lysine-acetyltransferase activity"/>
    <property type="evidence" value="ECO:0007669"/>
    <property type="project" value="TreeGrafter"/>
</dbReference>
<evidence type="ECO:0008006" key="15">
    <source>
        <dbReference type="Google" id="ProtNLM"/>
    </source>
</evidence>
<proteinExistence type="inferred from homology"/>
<dbReference type="Pfam" id="PF13878">
    <property type="entry name" value="zf-C2H2_3"/>
    <property type="match status" value="1"/>
</dbReference>
<keyword evidence="4" id="KW-0479">Metal-binding</keyword>
<evidence type="ECO:0000256" key="5">
    <source>
        <dbReference type="ARBA" id="ARBA00022771"/>
    </source>
</evidence>
<evidence type="ECO:0000256" key="1">
    <source>
        <dbReference type="ARBA" id="ARBA00004123"/>
    </source>
</evidence>
<organism evidence="13 14">
    <name type="scientific">Tenebrio molitor</name>
    <name type="common">Yellow mealworm beetle</name>
    <dbReference type="NCBI Taxonomy" id="7067"/>
    <lineage>
        <taxon>Eukaryota</taxon>
        <taxon>Metazoa</taxon>
        <taxon>Ecdysozoa</taxon>
        <taxon>Arthropoda</taxon>
        <taxon>Hexapoda</taxon>
        <taxon>Insecta</taxon>
        <taxon>Pterygota</taxon>
        <taxon>Neoptera</taxon>
        <taxon>Endopterygota</taxon>
        <taxon>Coleoptera</taxon>
        <taxon>Polyphaga</taxon>
        <taxon>Cucujiformia</taxon>
        <taxon>Tenebrionidae</taxon>
        <taxon>Tenebrio</taxon>
    </lineage>
</organism>
<keyword evidence="8" id="KW-0131">Cell cycle</keyword>
<dbReference type="EMBL" id="JABDTM020025141">
    <property type="protein sequence ID" value="KAH0813587.1"/>
    <property type="molecule type" value="Genomic_DNA"/>
</dbReference>
<dbReference type="GO" id="GO:0005634">
    <property type="term" value="C:nucleus"/>
    <property type="evidence" value="ECO:0007669"/>
    <property type="project" value="UniProtKB-SubCell"/>
</dbReference>
<feature type="compositionally biased region" description="Polar residues" evidence="10">
    <location>
        <begin position="146"/>
        <end position="159"/>
    </location>
</feature>
<dbReference type="AlphaFoldDB" id="A0A8J6HG65"/>
<keyword evidence="9" id="KW-0012">Acyltransferase</keyword>
<dbReference type="Proteomes" id="UP000719412">
    <property type="component" value="Unassembled WGS sequence"/>
</dbReference>
<keyword evidence="14" id="KW-1185">Reference proteome</keyword>
<accession>A0A8J6HG65</accession>
<comment type="similarity">
    <text evidence="2">Belongs to the acetyltransferase family. ECO subfamily.</text>
</comment>
<feature type="compositionally biased region" description="Pro residues" evidence="10">
    <location>
        <begin position="293"/>
        <end position="305"/>
    </location>
</feature>
<feature type="compositionally biased region" description="Low complexity" evidence="10">
    <location>
        <begin position="136"/>
        <end position="145"/>
    </location>
</feature>
<feature type="domain" description="N-acetyltransferase ESCO acetyl-transferase" evidence="12">
    <location>
        <begin position="618"/>
        <end position="686"/>
    </location>
</feature>
<gene>
    <name evidence="13" type="ORF">GEV33_009206</name>
</gene>
<evidence type="ECO:0000256" key="2">
    <source>
        <dbReference type="ARBA" id="ARBA00005816"/>
    </source>
</evidence>
<dbReference type="PANTHER" id="PTHR45884">
    <property type="entry name" value="N-ACETYLTRANSFERASE ECO"/>
    <property type="match status" value="1"/>
</dbReference>
<reference evidence="13" key="1">
    <citation type="journal article" date="2020" name="J Insects Food Feed">
        <title>The yellow mealworm (Tenebrio molitor) genome: a resource for the emerging insects as food and feed industry.</title>
        <authorList>
            <person name="Eriksson T."/>
            <person name="Andere A."/>
            <person name="Kelstrup H."/>
            <person name="Emery V."/>
            <person name="Picard C."/>
        </authorList>
    </citation>
    <scope>NUCLEOTIDE SEQUENCE</scope>
    <source>
        <strain evidence="13">Stoneville</strain>
        <tissue evidence="13">Whole head</tissue>
    </source>
</reference>
<feature type="region of interest" description="Disordered" evidence="10">
    <location>
        <begin position="130"/>
        <end position="159"/>
    </location>
</feature>
<dbReference type="PANTHER" id="PTHR45884:SF2">
    <property type="entry name" value="N-ACETYLTRANSFERASE ECO"/>
    <property type="match status" value="1"/>
</dbReference>
<evidence type="ECO:0000256" key="9">
    <source>
        <dbReference type="ARBA" id="ARBA00023315"/>
    </source>
</evidence>
<evidence type="ECO:0000313" key="14">
    <source>
        <dbReference type="Proteomes" id="UP000719412"/>
    </source>
</evidence>
<dbReference type="InterPro" id="IPR028009">
    <property type="entry name" value="ESCO_Acetyltransf_dom"/>
</dbReference>
<evidence type="ECO:0000256" key="8">
    <source>
        <dbReference type="ARBA" id="ARBA00023306"/>
    </source>
</evidence>
<keyword evidence="5" id="KW-0863">Zinc-finger</keyword>
<feature type="region of interest" description="Disordered" evidence="10">
    <location>
        <begin position="286"/>
        <end position="317"/>
    </location>
</feature>
<dbReference type="GO" id="GO:0008270">
    <property type="term" value="F:zinc ion binding"/>
    <property type="evidence" value="ECO:0007669"/>
    <property type="project" value="UniProtKB-KW"/>
</dbReference>
<comment type="subcellular location">
    <subcellularLocation>
        <location evidence="1">Nucleus</location>
    </subcellularLocation>
</comment>
<keyword evidence="6" id="KW-0862">Zinc</keyword>
<evidence type="ECO:0000256" key="10">
    <source>
        <dbReference type="SAM" id="MobiDB-lite"/>
    </source>
</evidence>
<sequence length="688" mass="77558">MTRLVSACALCYHRTNDRAVIPAGTQFRPPDPLSLVRNGRGWLRALVMKPQQPHIEHTSEFSSRRRALFPCDSDPAADQDLGCISPLNFDSDEGCATGDLLSSSKCVGDYDIIGLVDKNTVVHTPTTTNLFHKTSPDTATDDSPTQQLKTPHDTSSNTKFPKLIRNKSFVDTAPNPDCKKPKVRTALFPEIDMSLPSRTFYPKSDSEISPRSFVRVQKSSPKRMRRKQSLYLCNRKNRFRSGQINAGVMHKIKKSRKPKKISKIAALEAAINIIENSPLNDCLNESVASEPEAVPPKDPTPSPEPDPTKKFFKSSRHKGVVTVSSNIKLEVSNGRISLMPNKNLKRLRVPEDNNAKRMKLSDFDNEQPLIRTNDIFNIIHSLEDKENEEKKPEPVVLMSPTSQMCNMTSGLALNSPKKARNLTTVLEAMSSNNEPQKKLFPVFYPGKTLIPPKSEVKTTNSINPAKKFRTIAKDQMLLDAGQKRWGATQCPECKIMYHMGDPGDEVMHLNYHNGGHIFRFNGWKNERVVSDGSLDGKIIQIIPNDSKIWWKKVKEVMERINRDLGFFDVEFNTANSQIFFYIKSKMIVGALVAEAKAVAHKLLTTHQDQVDLCSEEAYPIKCGVSRIWVAQNQRQKGVATALMDCLKRNFMFGYIMRNEDVAFSSPTEMGKIFGKSYFKTPNFLIYFV</sequence>
<keyword evidence="7" id="KW-0539">Nucleus</keyword>
<evidence type="ECO:0000313" key="13">
    <source>
        <dbReference type="EMBL" id="KAH0813587.1"/>
    </source>
</evidence>
<name>A0A8J6HG65_TENMO</name>
<keyword evidence="3" id="KW-0808">Transferase</keyword>
<evidence type="ECO:0000259" key="12">
    <source>
        <dbReference type="Pfam" id="PF13880"/>
    </source>
</evidence>
<feature type="domain" description="N-acetyltransferase ESCO zinc-finger" evidence="11">
    <location>
        <begin position="475"/>
        <end position="513"/>
    </location>
</feature>
<reference evidence="13" key="2">
    <citation type="submission" date="2021-08" db="EMBL/GenBank/DDBJ databases">
        <authorList>
            <person name="Eriksson T."/>
        </authorList>
    </citation>
    <scope>NUCLEOTIDE SEQUENCE</scope>
    <source>
        <strain evidence="13">Stoneville</strain>
        <tissue evidence="13">Whole head</tissue>
    </source>
</reference>
<evidence type="ECO:0000256" key="3">
    <source>
        <dbReference type="ARBA" id="ARBA00022679"/>
    </source>
</evidence>
<evidence type="ECO:0000256" key="7">
    <source>
        <dbReference type="ARBA" id="ARBA00023242"/>
    </source>
</evidence>
<evidence type="ECO:0000259" key="11">
    <source>
        <dbReference type="Pfam" id="PF13878"/>
    </source>
</evidence>
<protein>
    <recommendedName>
        <fullName evidence="15">N-acetyltransferase ESCO2</fullName>
    </recommendedName>
</protein>
<evidence type="ECO:0000256" key="4">
    <source>
        <dbReference type="ARBA" id="ARBA00022723"/>
    </source>
</evidence>
<dbReference type="Pfam" id="PF13880">
    <property type="entry name" value="Acetyltransf_13"/>
    <property type="match status" value="1"/>
</dbReference>